<evidence type="ECO:0000259" key="2">
    <source>
        <dbReference type="Pfam" id="PF01266"/>
    </source>
</evidence>
<gene>
    <name evidence="3" type="ORF">KAJ83_00360</name>
</gene>
<dbReference type="AlphaFoldDB" id="A0A8J7RW29"/>
<evidence type="ECO:0000313" key="4">
    <source>
        <dbReference type="Proteomes" id="UP000672602"/>
    </source>
</evidence>
<dbReference type="SUPFAM" id="SSF51905">
    <property type="entry name" value="FAD/NAD(P)-binding domain"/>
    <property type="match status" value="1"/>
</dbReference>
<accession>A0A8J7RW29</accession>
<organism evidence="3 4">
    <name type="scientific">Marivibrio halodurans</name>
    <dbReference type="NCBI Taxonomy" id="2039722"/>
    <lineage>
        <taxon>Bacteria</taxon>
        <taxon>Pseudomonadati</taxon>
        <taxon>Pseudomonadota</taxon>
        <taxon>Alphaproteobacteria</taxon>
        <taxon>Rhodospirillales</taxon>
        <taxon>Rhodospirillaceae</taxon>
        <taxon>Marivibrio</taxon>
    </lineage>
</organism>
<dbReference type="Gene3D" id="3.30.9.10">
    <property type="entry name" value="D-Amino Acid Oxidase, subunit A, domain 2"/>
    <property type="match status" value="1"/>
</dbReference>
<dbReference type="RefSeq" id="WP_210680034.1">
    <property type="nucleotide sequence ID" value="NZ_JAGMWN010000001.1"/>
</dbReference>
<keyword evidence="1" id="KW-0560">Oxidoreductase</keyword>
<dbReference type="Proteomes" id="UP000672602">
    <property type="component" value="Unassembled WGS sequence"/>
</dbReference>
<dbReference type="GO" id="GO:0005737">
    <property type="term" value="C:cytoplasm"/>
    <property type="evidence" value="ECO:0007669"/>
    <property type="project" value="TreeGrafter"/>
</dbReference>
<feature type="domain" description="FAD dependent oxidoreductase" evidence="2">
    <location>
        <begin position="6"/>
        <end position="387"/>
    </location>
</feature>
<dbReference type="InterPro" id="IPR006076">
    <property type="entry name" value="FAD-dep_OxRdtase"/>
</dbReference>
<dbReference type="Pfam" id="PF01266">
    <property type="entry name" value="DAO"/>
    <property type="match status" value="1"/>
</dbReference>
<evidence type="ECO:0000256" key="1">
    <source>
        <dbReference type="ARBA" id="ARBA00023002"/>
    </source>
</evidence>
<name>A0A8J7RW29_9PROT</name>
<comment type="caution">
    <text evidence="3">The sequence shown here is derived from an EMBL/GenBank/DDBJ whole genome shotgun (WGS) entry which is preliminary data.</text>
</comment>
<dbReference type="Gene3D" id="3.50.50.60">
    <property type="entry name" value="FAD/NAD(P)-binding domain"/>
    <property type="match status" value="1"/>
</dbReference>
<dbReference type="GO" id="GO:0016491">
    <property type="term" value="F:oxidoreductase activity"/>
    <property type="evidence" value="ECO:0007669"/>
    <property type="project" value="UniProtKB-KW"/>
</dbReference>
<dbReference type="PANTHER" id="PTHR13847">
    <property type="entry name" value="SARCOSINE DEHYDROGENASE-RELATED"/>
    <property type="match status" value="1"/>
</dbReference>
<keyword evidence="4" id="KW-1185">Reference proteome</keyword>
<sequence>MSERFDAIIIGAGIIGAAVGLELSRKGWKTLNIDKLPAAGYGSTSASCAIIRTHYSTRDGTAFAYEGYFYWKHWADYLGVEDERGLAAFHDRGALVMKTEANGYLAALLDHQRAVGIPFEEWDTETIKAKLPHMNLNTYAPPKRPEDEGFGEPTGGTIRGGVFFPCAGYISDPQLATHNIQRAAEAAGGAFRFNAEVAEIRKGDDGRIAGVTLKDGSRIDAPVVVNVAGPHSAKINEMAGATADMKIGTKALKQEVVHVPMPVENWDTLGIVTSDSDISCYTRPEKGNYLLIGSEDPECDPREFVDPDDFDENFTEQWKIQAMRTAQRVPSLGIPSQMKGVVSLYDASDDWIPIYDKSCVPGFYMACGSSGNQFKNAPPAGRMMAELIEAVEDGHDHDAEPVRFHMSYIDRSIDVGFYSRLRTINPESSFSVLG</sequence>
<protein>
    <submittedName>
        <fullName evidence="3">FAD-binding oxidoreductase</fullName>
    </submittedName>
</protein>
<evidence type="ECO:0000313" key="3">
    <source>
        <dbReference type="EMBL" id="MBP5855445.1"/>
    </source>
</evidence>
<dbReference type="InterPro" id="IPR036188">
    <property type="entry name" value="FAD/NAD-bd_sf"/>
</dbReference>
<reference evidence="3" key="1">
    <citation type="submission" date="2021-04" db="EMBL/GenBank/DDBJ databases">
        <authorList>
            <person name="Zhang D.-C."/>
        </authorList>
    </citation>
    <scope>NUCLEOTIDE SEQUENCE</scope>
    <source>
        <strain evidence="3">CGMCC 1.15697</strain>
    </source>
</reference>
<dbReference type="EMBL" id="JAGMWN010000001">
    <property type="protein sequence ID" value="MBP5855445.1"/>
    <property type="molecule type" value="Genomic_DNA"/>
</dbReference>
<proteinExistence type="predicted"/>